<keyword evidence="2" id="KW-1185">Reference proteome</keyword>
<dbReference type="STRING" id="93625.A0A409XJC6"/>
<dbReference type="EMBL" id="NHYD01001521">
    <property type="protein sequence ID" value="PPQ90873.1"/>
    <property type="molecule type" value="Genomic_DNA"/>
</dbReference>
<dbReference type="InterPro" id="IPR032675">
    <property type="entry name" value="LRR_dom_sf"/>
</dbReference>
<name>A0A409XJC6_PSICY</name>
<dbReference type="InParanoid" id="A0A409XJC6"/>
<dbReference type="AlphaFoldDB" id="A0A409XJC6"/>
<dbReference type="OrthoDB" id="3251489at2759"/>
<dbReference type="SUPFAM" id="SSF52047">
    <property type="entry name" value="RNI-like"/>
    <property type="match status" value="1"/>
</dbReference>
<proteinExistence type="predicted"/>
<protein>
    <submittedName>
        <fullName evidence="1">Uncharacterized protein</fullName>
    </submittedName>
</protein>
<evidence type="ECO:0000313" key="2">
    <source>
        <dbReference type="Proteomes" id="UP000283269"/>
    </source>
</evidence>
<dbReference type="Gene3D" id="3.80.10.10">
    <property type="entry name" value="Ribonuclease Inhibitor"/>
    <property type="match status" value="1"/>
</dbReference>
<dbReference type="Proteomes" id="UP000283269">
    <property type="component" value="Unassembled WGS sequence"/>
</dbReference>
<evidence type="ECO:0000313" key="1">
    <source>
        <dbReference type="EMBL" id="PPQ90873.1"/>
    </source>
</evidence>
<reference evidence="1 2" key="1">
    <citation type="journal article" date="2018" name="Evol. Lett.">
        <title>Horizontal gene cluster transfer increased hallucinogenic mushroom diversity.</title>
        <authorList>
            <person name="Reynolds H.T."/>
            <person name="Vijayakumar V."/>
            <person name="Gluck-Thaler E."/>
            <person name="Korotkin H.B."/>
            <person name="Matheny P.B."/>
            <person name="Slot J.C."/>
        </authorList>
    </citation>
    <scope>NUCLEOTIDE SEQUENCE [LARGE SCALE GENOMIC DNA]</scope>
    <source>
        <strain evidence="1 2">2631</strain>
    </source>
</reference>
<organism evidence="1 2">
    <name type="scientific">Psilocybe cyanescens</name>
    <dbReference type="NCBI Taxonomy" id="93625"/>
    <lineage>
        <taxon>Eukaryota</taxon>
        <taxon>Fungi</taxon>
        <taxon>Dikarya</taxon>
        <taxon>Basidiomycota</taxon>
        <taxon>Agaricomycotina</taxon>
        <taxon>Agaricomycetes</taxon>
        <taxon>Agaricomycetidae</taxon>
        <taxon>Agaricales</taxon>
        <taxon>Agaricineae</taxon>
        <taxon>Strophariaceae</taxon>
        <taxon>Psilocybe</taxon>
    </lineage>
</organism>
<sequence length="494" mass="55756">MPLPHILQRSFSSQLKTISVQVPSKCAVHIEPSTQIKEDQAVPNILSPSSPFDTLPVELQVEIFLHCLPPIPTFNPGQAPLSLTCVCHAWNVLVLNTPRLWSSFGIEIPELGLDVVSGDVQLMDTVKRWLHRSKPYPLSIRMIHIPNVRANESHRSAQIMALLTAEAHRWKHVEFTIPSANIYILERVHRRDLRALESLSIRTIGLLGSRGFLKFSLEDVPWSRITLVNLQLEQTLINVDHCLKMLSHAKRLAECTFNLDCTMDRYDVPHDAVSLPSLVTLILNVQRGSTHAEVSLFQFLHALHAPKLRTLHLGWSVPRKQSVRPKFSDALSFFKRFASTLRVLTIAYLPLTEQDLLVLLYQLPNITHLTLKYPLNGPSQDPITDNFLSACTFVPPSFSAVSKPTAWDGLLLPKMEHCTIECHGRAYTSASLIAFIHSRTAIYQKTDDLSALPATVMKSFRMFSMKGVMDAVESQVRRWRDDGMDVVIKSLAIR</sequence>
<dbReference type="SUPFAM" id="SSF81383">
    <property type="entry name" value="F-box domain"/>
    <property type="match status" value="1"/>
</dbReference>
<gene>
    <name evidence="1" type="ORF">CVT25_007343</name>
</gene>
<dbReference type="InterPro" id="IPR036047">
    <property type="entry name" value="F-box-like_dom_sf"/>
</dbReference>
<comment type="caution">
    <text evidence="1">The sequence shown here is derived from an EMBL/GenBank/DDBJ whole genome shotgun (WGS) entry which is preliminary data.</text>
</comment>
<accession>A0A409XJC6</accession>